<dbReference type="EMBL" id="LT550131">
    <property type="protein sequence ID" value="SAL95026.1"/>
    <property type="molecule type" value="Genomic_DNA"/>
</dbReference>
<accession>A0A168KN64</accession>
<evidence type="ECO:0000313" key="1">
    <source>
        <dbReference type="EMBL" id="SAL95026.1"/>
    </source>
</evidence>
<name>A0A168KN64_ABSGL</name>
<dbReference type="OrthoDB" id="1921581at2759"/>
<dbReference type="InterPro" id="IPR004260">
    <property type="entry name" value="Pyr-dimer_DNA_glycosylase"/>
</dbReference>
<dbReference type="InParanoid" id="A0A168KN64"/>
<sequence length="282" mass="32961">MVNNFLISPIFSETAKILDNKRLGKQRVETFQIINILDRKNKKTKKRVGFVNHPAVKAWEGHSDALKQYCNAMLEEWESRGFNNNMKYYPDKPTIDYPKWIYCEKIHMSHKARLVQKDRNHYAPLFPEVLDTEYMKLGYIWPSKWTLDQLKTLPVEQLAEPLPHEQRCVHAVCSYRASVLTTSGWSCKIHAKGLELADNTCTAQKKDGSFCQNKRKYDELCGVHRIKKEEEIEEKDVKNKKIVKEEEEVYDAPGVKNQVVTKKKEIVKKKRVVKKEVILGPK</sequence>
<dbReference type="AlphaFoldDB" id="A0A168KN64"/>
<protein>
    <submittedName>
        <fullName evidence="1">Uncharacterized protein</fullName>
    </submittedName>
</protein>
<keyword evidence="2" id="KW-1185">Reference proteome</keyword>
<proteinExistence type="predicted"/>
<organism evidence="1">
    <name type="scientific">Absidia glauca</name>
    <name type="common">Pin mould</name>
    <dbReference type="NCBI Taxonomy" id="4829"/>
    <lineage>
        <taxon>Eukaryota</taxon>
        <taxon>Fungi</taxon>
        <taxon>Fungi incertae sedis</taxon>
        <taxon>Mucoromycota</taxon>
        <taxon>Mucoromycotina</taxon>
        <taxon>Mucoromycetes</taxon>
        <taxon>Mucorales</taxon>
        <taxon>Cunninghamellaceae</taxon>
        <taxon>Absidia</taxon>
    </lineage>
</organism>
<gene>
    <name evidence="1" type="primary">ABSGL_00325.1 scaffold 486</name>
</gene>
<dbReference type="Pfam" id="PF03013">
    <property type="entry name" value="Pyr_excise"/>
    <property type="match status" value="1"/>
</dbReference>
<reference evidence="1" key="1">
    <citation type="submission" date="2016-04" db="EMBL/GenBank/DDBJ databases">
        <authorList>
            <person name="Evans L.H."/>
            <person name="Alamgir A."/>
            <person name="Owens N."/>
            <person name="Weber N.D."/>
            <person name="Virtaneva K."/>
            <person name="Barbian K."/>
            <person name="Babar A."/>
            <person name="Rosenke K."/>
        </authorList>
    </citation>
    <scope>NUCLEOTIDE SEQUENCE [LARGE SCALE GENOMIC DNA]</scope>
    <source>
        <strain evidence="1">CBS 101.48</strain>
    </source>
</reference>
<evidence type="ECO:0000313" key="2">
    <source>
        <dbReference type="Proteomes" id="UP000078561"/>
    </source>
</evidence>
<dbReference type="Proteomes" id="UP000078561">
    <property type="component" value="Unassembled WGS sequence"/>
</dbReference>